<dbReference type="PANTHER" id="PTHR12128">
    <property type="entry name" value="DIHYDRODIPICOLINATE SYNTHASE"/>
    <property type="match status" value="1"/>
</dbReference>
<dbReference type="Proteomes" id="UP000186795">
    <property type="component" value="Unassembled WGS sequence"/>
</dbReference>
<name>A0A1N7LD68_9BACL</name>
<evidence type="ECO:0000313" key="2">
    <source>
        <dbReference type="EMBL" id="SIS71703.1"/>
    </source>
</evidence>
<sequence>MGRKSVLKTELIRHLHEGTVIPAHPLALDRERRLDERRQRALTRYYIASGAGGVAVGVHTTQFEIRDPDVRLLEPVLRLAAEEIDGARLDRPFLKIAGVCGETEQAVAEAQLAAGLGYDLGLVSMGGLEDWSESRLLNRVEKIASIIPVFGFYLQPSVGGRNLSFEFWRELADIPGVMAIKVAPFDRYRSLDVVRAVCSSGRRDEIALYTGNDDNIVADLLTTYRMVVDGRPVEKRFAGGLLGHWAVWTQQAVELFQEIQAVRKKGTPIPAELLQRGIEITDANAAFFDSAHQFRGCIPGIHEVLRRQGFLEGRWCLHPEEELSPGQMEEIDRIYRDYPHLNDDAFVRKHLSEWLKDGREGR</sequence>
<organism evidence="2 3">
    <name type="scientific">Kroppenstedtia eburnea</name>
    <dbReference type="NCBI Taxonomy" id="714067"/>
    <lineage>
        <taxon>Bacteria</taxon>
        <taxon>Bacillati</taxon>
        <taxon>Bacillota</taxon>
        <taxon>Bacilli</taxon>
        <taxon>Bacillales</taxon>
        <taxon>Thermoactinomycetaceae</taxon>
        <taxon>Kroppenstedtia</taxon>
    </lineage>
</organism>
<dbReference type="AlphaFoldDB" id="A0A1N7LD68"/>
<accession>A0A1N7LD68</accession>
<dbReference type="RefSeq" id="WP_076524416.1">
    <property type="nucleotide sequence ID" value="NZ_CP048103.1"/>
</dbReference>
<protein>
    <submittedName>
        <fullName evidence="2">Dihydrodipicolinate synthase/N-acetylneuraminate lyase</fullName>
    </submittedName>
</protein>
<evidence type="ECO:0000256" key="1">
    <source>
        <dbReference type="ARBA" id="ARBA00023239"/>
    </source>
</evidence>
<dbReference type="InterPro" id="IPR002220">
    <property type="entry name" value="DapA-like"/>
</dbReference>
<dbReference type="OrthoDB" id="9770698at2"/>
<proteinExistence type="predicted"/>
<reference evidence="3" key="1">
    <citation type="submission" date="2017-01" db="EMBL/GenBank/DDBJ databases">
        <authorList>
            <person name="Varghese N."/>
            <person name="Submissions S."/>
        </authorList>
    </citation>
    <scope>NUCLEOTIDE SEQUENCE [LARGE SCALE GENOMIC DNA]</scope>
    <source>
        <strain evidence="3">DSM 45196</strain>
    </source>
</reference>
<dbReference type="EMBL" id="FTOD01000004">
    <property type="protein sequence ID" value="SIS71703.1"/>
    <property type="molecule type" value="Genomic_DNA"/>
</dbReference>
<dbReference type="SMART" id="SM01130">
    <property type="entry name" value="DHDPS"/>
    <property type="match status" value="1"/>
</dbReference>
<dbReference type="SUPFAM" id="SSF51569">
    <property type="entry name" value="Aldolase"/>
    <property type="match status" value="1"/>
</dbReference>
<keyword evidence="3" id="KW-1185">Reference proteome</keyword>
<evidence type="ECO:0000313" key="3">
    <source>
        <dbReference type="Proteomes" id="UP000186795"/>
    </source>
</evidence>
<dbReference type="PANTHER" id="PTHR12128:SF51">
    <property type="entry name" value="BLL4205 PROTEIN"/>
    <property type="match status" value="1"/>
</dbReference>
<dbReference type="Gene3D" id="3.20.20.70">
    <property type="entry name" value="Aldolase class I"/>
    <property type="match status" value="1"/>
</dbReference>
<keyword evidence="1 2" id="KW-0456">Lyase</keyword>
<dbReference type="InterPro" id="IPR013785">
    <property type="entry name" value="Aldolase_TIM"/>
</dbReference>
<dbReference type="GO" id="GO:0008840">
    <property type="term" value="F:4-hydroxy-tetrahydrodipicolinate synthase activity"/>
    <property type="evidence" value="ECO:0007669"/>
    <property type="project" value="TreeGrafter"/>
</dbReference>
<dbReference type="Pfam" id="PF00701">
    <property type="entry name" value="DHDPS"/>
    <property type="match status" value="1"/>
</dbReference>
<gene>
    <name evidence="2" type="ORF">SAMN05421790_10499</name>
</gene>